<keyword evidence="1" id="KW-0472">Membrane</keyword>
<dbReference type="EMBL" id="UOGL01000505">
    <property type="protein sequence ID" value="VAX41037.1"/>
    <property type="molecule type" value="Genomic_DNA"/>
</dbReference>
<keyword evidence="1" id="KW-1133">Transmembrane helix</keyword>
<sequence>MREIIEIIGLIFFAGAWSVQLYFGVATKGFSLGAGLVEREKRPLFYWTVIAL</sequence>
<evidence type="ECO:0000313" key="2">
    <source>
        <dbReference type="EMBL" id="VAX41037.1"/>
    </source>
</evidence>
<dbReference type="AlphaFoldDB" id="A0A3B1E8B4"/>
<evidence type="ECO:0000256" key="1">
    <source>
        <dbReference type="SAM" id="Phobius"/>
    </source>
</evidence>
<proteinExistence type="predicted"/>
<keyword evidence="1" id="KW-0812">Transmembrane</keyword>
<name>A0A3B1E8B4_9ZZZZ</name>
<reference evidence="2" key="1">
    <citation type="submission" date="2018-06" db="EMBL/GenBank/DDBJ databases">
        <authorList>
            <person name="Zhirakovskaya E."/>
        </authorList>
    </citation>
    <scope>NUCLEOTIDE SEQUENCE</scope>
</reference>
<protein>
    <submittedName>
        <fullName evidence="2">Uncharacterized protein</fullName>
    </submittedName>
</protein>
<gene>
    <name evidence="2" type="ORF">MNBD_PLANCTO02-1619</name>
</gene>
<organism evidence="2">
    <name type="scientific">hydrothermal vent metagenome</name>
    <dbReference type="NCBI Taxonomy" id="652676"/>
    <lineage>
        <taxon>unclassified sequences</taxon>
        <taxon>metagenomes</taxon>
        <taxon>ecological metagenomes</taxon>
    </lineage>
</organism>
<feature type="transmembrane region" description="Helical" evidence="1">
    <location>
        <begin position="7"/>
        <end position="25"/>
    </location>
</feature>
<accession>A0A3B1E8B4</accession>